<dbReference type="GeneID" id="95452628"/>
<organism evidence="1 4">
    <name type="scientific">Streptomyces cinereoruber</name>
    <dbReference type="NCBI Taxonomy" id="67260"/>
    <lineage>
        <taxon>Bacteria</taxon>
        <taxon>Bacillati</taxon>
        <taxon>Actinomycetota</taxon>
        <taxon>Actinomycetes</taxon>
        <taxon>Kitasatosporales</taxon>
        <taxon>Streptomycetaceae</taxon>
        <taxon>Streptomyces</taxon>
    </lineage>
</organism>
<gene>
    <name evidence="2" type="ORF">CP977_02450</name>
    <name evidence="1" type="ORF">GCM10010497_20930</name>
</gene>
<reference evidence="2 3" key="2">
    <citation type="submission" date="2017-09" db="EMBL/GenBank/DDBJ databases">
        <authorList>
            <person name="Lee N."/>
            <person name="Cho B.-K."/>
        </authorList>
    </citation>
    <scope>NUCLEOTIDE SEQUENCE [LARGE SCALE GENOMIC DNA]</scope>
    <source>
        <strain evidence="2 3">ATCC 19740</strain>
    </source>
</reference>
<dbReference type="GO" id="GO:0030077">
    <property type="term" value="C:plasma membrane light-harvesting complex"/>
    <property type="evidence" value="ECO:0007669"/>
    <property type="project" value="InterPro"/>
</dbReference>
<sequence length="116" mass="12734">MHHDIWTFPGTALHATGTDLTGYAVEATDGGIGKIDKHSAEAGRYHLVVDTGPWILGRQVVVPAGIVTAVDREAETVFVGCTREQIEKAPEFVPESADADGRHRMTFTDYYLAFFR</sequence>
<accession>A0AAV4KEL6</accession>
<dbReference type="SUPFAM" id="SSF50346">
    <property type="entry name" value="PRC-barrel domain"/>
    <property type="match status" value="1"/>
</dbReference>
<dbReference type="EMBL" id="CP023693">
    <property type="protein sequence ID" value="QEV31169.1"/>
    <property type="molecule type" value="Genomic_DNA"/>
</dbReference>
<dbReference type="InterPro" id="IPR011033">
    <property type="entry name" value="PRC_barrel-like_sf"/>
</dbReference>
<proteinExistence type="predicted"/>
<dbReference type="GO" id="GO:0019684">
    <property type="term" value="P:photosynthesis, light reaction"/>
    <property type="evidence" value="ECO:0007669"/>
    <property type="project" value="InterPro"/>
</dbReference>
<reference evidence="1 4" key="1">
    <citation type="journal article" date="2014" name="Int. J. Syst. Evol. Microbiol.">
        <title>Complete genome sequence of Corynebacterium casei LMG S-19264T (=DSM 44701T), isolated from a smear-ripened cheese.</title>
        <authorList>
            <consortium name="US DOE Joint Genome Institute (JGI-PGF)"/>
            <person name="Walter F."/>
            <person name="Albersmeier A."/>
            <person name="Kalinowski J."/>
            <person name="Ruckert C."/>
        </authorList>
    </citation>
    <scope>NUCLEOTIDE SEQUENCE [LARGE SCALE GENOMIC DNA]</scope>
    <source>
        <strain evidence="1 4">JCM 4205</strain>
    </source>
</reference>
<reference evidence="1" key="3">
    <citation type="submission" date="2023-08" db="EMBL/GenBank/DDBJ databases">
        <authorList>
            <person name="Sun Q."/>
            <person name="Ohkuma M."/>
        </authorList>
    </citation>
    <scope>NUCLEOTIDE SEQUENCE</scope>
    <source>
        <strain evidence="1">JCM 4205</strain>
    </source>
</reference>
<protein>
    <submittedName>
        <fullName evidence="2">PRC-barrel domain containing protein</fullName>
    </submittedName>
</protein>
<dbReference type="Proteomes" id="UP000642014">
    <property type="component" value="Unassembled WGS sequence"/>
</dbReference>
<evidence type="ECO:0000313" key="4">
    <source>
        <dbReference type="Proteomes" id="UP000642014"/>
    </source>
</evidence>
<keyword evidence="3" id="KW-1185">Reference proteome</keyword>
<dbReference type="InterPro" id="IPR014747">
    <property type="entry name" value="Bac_photo_RC_H_C"/>
</dbReference>
<dbReference type="Proteomes" id="UP000326029">
    <property type="component" value="Chromosome"/>
</dbReference>
<name>A0AAV4KEL6_9ACTN</name>
<evidence type="ECO:0000313" key="3">
    <source>
        <dbReference type="Proteomes" id="UP000326029"/>
    </source>
</evidence>
<dbReference type="RefSeq" id="WP_062757168.1">
    <property type="nucleotide sequence ID" value="NZ_BMSJ01000003.1"/>
</dbReference>
<dbReference type="Gene3D" id="3.90.50.10">
    <property type="entry name" value="Photosynthetic Reaction Center, subunit H, domain 2"/>
    <property type="match status" value="1"/>
</dbReference>
<dbReference type="EMBL" id="BMSJ01000003">
    <property type="protein sequence ID" value="GGR18693.1"/>
    <property type="molecule type" value="Genomic_DNA"/>
</dbReference>
<evidence type="ECO:0000313" key="2">
    <source>
        <dbReference type="EMBL" id="QEV31169.1"/>
    </source>
</evidence>
<dbReference type="AlphaFoldDB" id="A0AAV4KEL6"/>
<evidence type="ECO:0000313" key="1">
    <source>
        <dbReference type="EMBL" id="GGR18693.1"/>
    </source>
</evidence>